<dbReference type="EMBL" id="JACHNF010000001">
    <property type="protein sequence ID" value="MBB5976866.1"/>
    <property type="molecule type" value="Genomic_DNA"/>
</dbReference>
<accession>A0A841DJB7</accession>
<dbReference type="RefSeq" id="WP_184830521.1">
    <property type="nucleotide sequence ID" value="NZ_BAAAVN010000027.1"/>
</dbReference>
<dbReference type="SMART" id="SM00631">
    <property type="entry name" value="Zn_pept"/>
    <property type="match status" value="1"/>
</dbReference>
<feature type="domain" description="Peptidase M14" evidence="1">
    <location>
        <begin position="29"/>
        <end position="243"/>
    </location>
</feature>
<gene>
    <name evidence="2" type="ORF">HDA44_000207</name>
</gene>
<proteinExistence type="predicted"/>
<reference evidence="2 3" key="1">
    <citation type="submission" date="2020-08" db="EMBL/GenBank/DDBJ databases">
        <title>Sequencing the genomes of 1000 actinobacteria strains.</title>
        <authorList>
            <person name="Klenk H.-P."/>
        </authorList>
    </citation>
    <scope>NUCLEOTIDE SEQUENCE [LARGE SCALE GENOMIC DNA]</scope>
    <source>
        <strain evidence="2 3">DSM 17294</strain>
    </source>
</reference>
<dbReference type="Pfam" id="PF00246">
    <property type="entry name" value="Peptidase_M14"/>
    <property type="match status" value="1"/>
</dbReference>
<dbReference type="GO" id="GO:0008270">
    <property type="term" value="F:zinc ion binding"/>
    <property type="evidence" value="ECO:0007669"/>
    <property type="project" value="InterPro"/>
</dbReference>
<comment type="caution">
    <text evidence="2">The sequence shown here is derived from an EMBL/GenBank/DDBJ whole genome shotgun (WGS) entry which is preliminary data.</text>
</comment>
<dbReference type="GO" id="GO:0006508">
    <property type="term" value="P:proteolysis"/>
    <property type="evidence" value="ECO:0007669"/>
    <property type="project" value="InterPro"/>
</dbReference>
<keyword evidence="3" id="KW-1185">Reference proteome</keyword>
<evidence type="ECO:0000313" key="2">
    <source>
        <dbReference type="EMBL" id="MBB5976866.1"/>
    </source>
</evidence>
<dbReference type="AlphaFoldDB" id="A0A841DJB7"/>
<dbReference type="GO" id="GO:0004181">
    <property type="term" value="F:metallocarboxypeptidase activity"/>
    <property type="evidence" value="ECO:0007669"/>
    <property type="project" value="InterPro"/>
</dbReference>
<evidence type="ECO:0000313" key="3">
    <source>
        <dbReference type="Proteomes" id="UP000558997"/>
    </source>
</evidence>
<dbReference type="InterPro" id="IPR000834">
    <property type="entry name" value="Peptidase_M14"/>
</dbReference>
<dbReference type="Gene3D" id="3.40.630.10">
    <property type="entry name" value="Zn peptidases"/>
    <property type="match status" value="1"/>
</dbReference>
<name>A0A841DJB7_9ACTN</name>
<dbReference type="Proteomes" id="UP000558997">
    <property type="component" value="Unassembled WGS sequence"/>
</dbReference>
<dbReference type="SUPFAM" id="SSF53187">
    <property type="entry name" value="Zn-dependent exopeptidases"/>
    <property type="match status" value="1"/>
</dbReference>
<organism evidence="2 3">
    <name type="scientific">Kribbella solani</name>
    <dbReference type="NCBI Taxonomy" id="236067"/>
    <lineage>
        <taxon>Bacteria</taxon>
        <taxon>Bacillati</taxon>
        <taxon>Actinomycetota</taxon>
        <taxon>Actinomycetes</taxon>
        <taxon>Propionibacteriales</taxon>
        <taxon>Kribbellaceae</taxon>
        <taxon>Kribbella</taxon>
    </lineage>
</organism>
<sequence>MPAVPNVPAGAPLQVILERAHRVPDLDHFPGVDEINTRLDALAAKHPDLVTRRRIGTSRLGDPITMYSIGDGPDQALMYAGVHPNEPIGFWTAIHLAEELCADPDLRASCRWNIIGCIDPDGTRLNEGWFDGPFNRVHYSAHFHRPAPAEQVEWSFPFQYKDAYFDRVMPETLALMRVIDELKPVVAVSLHNTELGGVYYYVTAELDGFVEELHAIAASFGLPLDLGEAETPAVRQLGPAVFEMISAQANYDYAEKLGVPTPDQSGDSSAAYAGRHGTISLVAELPYWTHPSADDQSETDASYGKLLDDAADELDGNLQAMNEIFEQARPYLSDDSQLVRGIAAFLPYLLRRPERDRRRAAEVDANRPATVAEAFGLPDTNRMYRLRFGGMLLRAIEGEIARGSASAALHPPARRMRALYSDWQDEAATLDAQLRTIPIKDLVGVQYAAALALLDAVRRRAD</sequence>
<protein>
    <recommendedName>
        <fullName evidence="1">Peptidase M14 domain-containing protein</fullName>
    </recommendedName>
</protein>
<evidence type="ECO:0000259" key="1">
    <source>
        <dbReference type="SMART" id="SM00631"/>
    </source>
</evidence>